<name>A0A166I4L8_NODSP</name>
<dbReference type="Pfam" id="PF13370">
    <property type="entry name" value="Fer4_13"/>
    <property type="match status" value="1"/>
</dbReference>
<dbReference type="Gene3D" id="3.30.70.20">
    <property type="match status" value="1"/>
</dbReference>
<dbReference type="PANTHER" id="PTHR45295:SF1">
    <property type="entry name" value="CHAPERONE PROTEIN DNAJ C76, CHLOROPLASTIC"/>
    <property type="match status" value="1"/>
</dbReference>
<feature type="compositionally biased region" description="Basic and acidic residues" evidence="1">
    <location>
        <begin position="26"/>
        <end position="39"/>
    </location>
</feature>
<protein>
    <submittedName>
        <fullName evidence="2">Ferredoxin</fullName>
    </submittedName>
</protein>
<dbReference type="SUPFAM" id="SSF54862">
    <property type="entry name" value="4Fe-4S ferredoxins"/>
    <property type="match status" value="1"/>
</dbReference>
<organism evidence="2 3">
    <name type="scientific">Nodularia spumigena CENA596</name>
    <dbReference type="NCBI Taxonomy" id="1819295"/>
    <lineage>
        <taxon>Bacteria</taxon>
        <taxon>Bacillati</taxon>
        <taxon>Cyanobacteriota</taxon>
        <taxon>Cyanophyceae</taxon>
        <taxon>Nostocales</taxon>
        <taxon>Nodulariaceae</taxon>
        <taxon>Nodularia</taxon>
    </lineage>
</organism>
<gene>
    <name evidence="2" type="ORF">A2T98_21095</name>
</gene>
<evidence type="ECO:0000313" key="2">
    <source>
        <dbReference type="EMBL" id="KZL47871.1"/>
    </source>
</evidence>
<evidence type="ECO:0000256" key="1">
    <source>
        <dbReference type="SAM" id="MobiDB-lite"/>
    </source>
</evidence>
<dbReference type="OrthoDB" id="9803319at2"/>
<reference evidence="2 3" key="1">
    <citation type="submission" date="2016-04" db="EMBL/GenBank/DDBJ databases">
        <title>Draft Genome Assembly of the Bloom-forming Cyanobacterium Nodularia spumigena Strain CENA596 in Shrimp Production Ponds.</title>
        <authorList>
            <person name="Popin R.V."/>
            <person name="Rigonato J."/>
            <person name="Abreu V.A."/>
            <person name="Andreote A.P."/>
            <person name="Silveira S.B."/>
            <person name="Odebrecht C."/>
            <person name="Fiore M.F."/>
        </authorList>
    </citation>
    <scope>NUCLEOTIDE SEQUENCE [LARGE SCALE GENOMIC DNA]</scope>
    <source>
        <strain evidence="2 3">CENA596</strain>
    </source>
</reference>
<dbReference type="PANTHER" id="PTHR45295">
    <property type="entry name" value="CHAPERONE PROTEIN DNAJ C76, CHLOROPLASTIC"/>
    <property type="match status" value="1"/>
</dbReference>
<proteinExistence type="predicted"/>
<feature type="region of interest" description="Disordered" evidence="1">
    <location>
        <begin position="1"/>
        <end position="39"/>
    </location>
</feature>
<dbReference type="AlphaFoldDB" id="A0A166I4L8"/>
<sequence length="152" mass="17377">MADFLPSQSEPEDNQNGLEPELGGFLRDDPERSGLEPELGGIERQKGVYVDEITCIGCLHCAHVARNTFYIEPDYGRSRVIRQDGDGEEIIQEAIDTCPVDCIHWLDYTELKKLEEERKYQAIPIAGYPVEQAVYAAEQRRKKQKLKNQKSH</sequence>
<feature type="compositionally biased region" description="Polar residues" evidence="1">
    <location>
        <begin position="1"/>
        <end position="17"/>
    </location>
</feature>
<evidence type="ECO:0000313" key="3">
    <source>
        <dbReference type="Proteomes" id="UP000076555"/>
    </source>
</evidence>
<comment type="caution">
    <text evidence="2">The sequence shown here is derived from an EMBL/GenBank/DDBJ whole genome shotgun (WGS) entry which is preliminary data.</text>
</comment>
<dbReference type="Proteomes" id="UP000076555">
    <property type="component" value="Unassembled WGS sequence"/>
</dbReference>
<dbReference type="EMBL" id="LWAJ01000276">
    <property type="protein sequence ID" value="KZL47871.1"/>
    <property type="molecule type" value="Genomic_DNA"/>
</dbReference>
<accession>A0A166I4L8</accession>
<dbReference type="RefSeq" id="WP_063874453.1">
    <property type="nucleotide sequence ID" value="NZ_CAWMRI010000276.1"/>
</dbReference>